<organism evidence="3 4">
    <name type="scientific">Viridibacterium curvum</name>
    <dbReference type="NCBI Taxonomy" id="1101404"/>
    <lineage>
        <taxon>Bacteria</taxon>
        <taxon>Pseudomonadati</taxon>
        <taxon>Pseudomonadota</taxon>
        <taxon>Betaproteobacteria</taxon>
        <taxon>Rhodocyclales</taxon>
        <taxon>Rhodocyclaceae</taxon>
        <taxon>Viridibacterium</taxon>
    </lineage>
</organism>
<evidence type="ECO:0000256" key="2">
    <source>
        <dbReference type="SAM" id="MobiDB-lite"/>
    </source>
</evidence>
<gene>
    <name evidence="3" type="ORF">GCM10025770_39500</name>
</gene>
<reference evidence="4" key="1">
    <citation type="journal article" date="2019" name="Int. J. Syst. Evol. Microbiol.">
        <title>The Global Catalogue of Microorganisms (GCM) 10K type strain sequencing project: providing services to taxonomists for standard genome sequencing and annotation.</title>
        <authorList>
            <consortium name="The Broad Institute Genomics Platform"/>
            <consortium name="The Broad Institute Genome Sequencing Center for Infectious Disease"/>
            <person name="Wu L."/>
            <person name="Ma J."/>
        </authorList>
    </citation>
    <scope>NUCLEOTIDE SEQUENCE [LARGE SCALE GENOMIC DNA]</scope>
    <source>
        <strain evidence="4">JCM 18715</strain>
    </source>
</reference>
<sequence length="1005" mass="109702">MAHGQFFLYYLDTYGGRHASANTQYQIVNESNTEIARGVAGPNGETTLFENPATTAQKFQIKIWNPVSSRYEAPVIRMEDQEISQLQIEVSGHSTTGNSIGKVALLAFQRALLVHSATNKPIAGASFKAFMLDNQGKRVRARDAKSGQLIAGTTDAKGMTERIWCTDSVSFEFTYPGTSALIKTGYLDPFVQGGTAIHHNVPFKTISATTAPAPNHTVPLSGVTSAPVVLNPQTQELLVVPRKDFEEFEKFSGQFDAVLRTKHQAQADVVKALESGDADAVAAAEKALGLAEDKVKETLNKNFKQPTDIREVYTFETVSTGKLDGKPKTELRRRYVNASRYLQLKNNRINREHFSIKLTVKDIDGTTKKQYEGKGHTAVDASNNLQKNNAAAKAKAEKEEAAKNTDEAQKAAAKKAADVARKEAYYADKPGKAPPTRNPLGTGAVDRELLRKSISNIVGELKTKMLDEKAYGTLDLPGFGGQMADSIEHSESFDTEYSAQWLRLVGAAGAQSEMDWRKGKVGISANLQGKVVACEGSYAMHYAVPSRAGWLMTCGGQDLGAIRVYLELTLYGFVGAKIAMEGSATLKFMPGVGPSLEGKPRDKGPDYTSMVKTAWKDKNKPIKLPRFEADGENTAMPDGTGVKASVDAFAGVEGGIIPKGSLQWLPPEKKEFVSLADVAFDFALSAGIGAKLNFHMYYALGKFRFKLAAGLTFGPGAKGALDFAVNLDQMAELVKWLAMQLQHAGFRELVFVDKVAFQALSKVLVMMVGEQTPLGQALAKSADQIDESFTAMLKTIDRSDARKKMLDGIMRNPHWLVYATPETRGMLLYQLTRHWAYDHTSDTPAVKREGTGYLPNIHYLDRRKQAIIKILTPVQLTAEWENVFQHMTARGGKLTAKTAARPRADKEAPRTAGEAEGDVLRLLNNGLNLSDDLQKAFANTNAGKNAANKGMDNPYLTKFFEMKARLKGTFPKGYKVAMNDTPAFNISGQKTSPSFTVSNLENPVG</sequence>
<evidence type="ECO:0000313" key="4">
    <source>
        <dbReference type="Proteomes" id="UP001500547"/>
    </source>
</evidence>
<feature type="coiled-coil region" evidence="1">
    <location>
        <begin position="382"/>
        <end position="411"/>
    </location>
</feature>
<comment type="caution">
    <text evidence="3">The sequence shown here is derived from an EMBL/GenBank/DDBJ whole genome shotgun (WGS) entry which is preliminary data.</text>
</comment>
<keyword evidence="4" id="KW-1185">Reference proteome</keyword>
<dbReference type="RefSeq" id="WP_345534858.1">
    <property type="nucleotide sequence ID" value="NZ_BAABLD010000017.1"/>
</dbReference>
<accession>A0ABP9R8P4</accession>
<protein>
    <submittedName>
        <fullName evidence="3">Uncharacterized protein</fullName>
    </submittedName>
</protein>
<evidence type="ECO:0000256" key="1">
    <source>
        <dbReference type="SAM" id="Coils"/>
    </source>
</evidence>
<feature type="region of interest" description="Disordered" evidence="2">
    <location>
        <begin position="985"/>
        <end position="1005"/>
    </location>
</feature>
<proteinExistence type="predicted"/>
<evidence type="ECO:0000313" key="3">
    <source>
        <dbReference type="EMBL" id="GAA5172777.1"/>
    </source>
</evidence>
<dbReference type="Proteomes" id="UP001500547">
    <property type="component" value="Unassembled WGS sequence"/>
</dbReference>
<name>A0ABP9R8P4_9RHOO</name>
<keyword evidence="1" id="KW-0175">Coiled coil</keyword>
<dbReference type="EMBL" id="BAABLD010000017">
    <property type="protein sequence ID" value="GAA5172777.1"/>
    <property type="molecule type" value="Genomic_DNA"/>
</dbReference>